<dbReference type="AlphaFoldDB" id="A0A6P5LLU6"/>
<keyword evidence="7" id="KW-1185">Reference proteome</keyword>
<dbReference type="PANTHER" id="PTHR16565">
    <property type="entry name" value="APOLIPOPROTEIN C-I"/>
    <property type="match status" value="1"/>
</dbReference>
<dbReference type="GO" id="GO:0034364">
    <property type="term" value="C:high-density lipoprotein particle"/>
    <property type="evidence" value="ECO:0007669"/>
    <property type="project" value="TreeGrafter"/>
</dbReference>
<dbReference type="RefSeq" id="XP_020859277.1">
    <property type="nucleotide sequence ID" value="XM_021003618.1"/>
</dbReference>
<proteinExistence type="inferred from homology"/>
<dbReference type="GO" id="GO:0005504">
    <property type="term" value="F:fatty acid binding"/>
    <property type="evidence" value="ECO:0007669"/>
    <property type="project" value="TreeGrafter"/>
</dbReference>
<dbReference type="GeneID" id="110219896"/>
<organism evidence="7 8">
    <name type="scientific">Phascolarctos cinereus</name>
    <name type="common">Koala</name>
    <dbReference type="NCBI Taxonomy" id="38626"/>
    <lineage>
        <taxon>Eukaryota</taxon>
        <taxon>Metazoa</taxon>
        <taxon>Chordata</taxon>
        <taxon>Craniata</taxon>
        <taxon>Vertebrata</taxon>
        <taxon>Euteleostomi</taxon>
        <taxon>Mammalia</taxon>
        <taxon>Metatheria</taxon>
        <taxon>Diprotodontia</taxon>
        <taxon>Phascolarctidae</taxon>
        <taxon>Phascolarctos</taxon>
    </lineage>
</organism>
<reference evidence="8" key="1">
    <citation type="submission" date="2025-08" db="UniProtKB">
        <authorList>
            <consortium name="RefSeq"/>
        </authorList>
    </citation>
    <scope>IDENTIFICATION</scope>
    <source>
        <tissue evidence="8">Spleen</tissue>
    </source>
</reference>
<dbReference type="GO" id="GO:0006869">
    <property type="term" value="P:lipid transport"/>
    <property type="evidence" value="ECO:0007669"/>
    <property type="project" value="UniProtKB-KW"/>
</dbReference>
<dbReference type="InParanoid" id="A0A6P5LLU6"/>
<gene>
    <name evidence="8" type="primary">APOC1</name>
</gene>
<dbReference type="CTD" id="341"/>
<keyword evidence="5" id="KW-0732">Signal</keyword>
<name>A0A6P5LLU6_PHACI</name>
<sequence length="121" mass="13836">MWESWEKSKDWGALVLTRLPLHTSWRSPVQPVMKPFLSFTVLAVLLYFLAEGPSPAQASSSVAEGFEQFQHKVKELADTVATKAKEAISKIQNSEFSTKTRNWFKHNFQKVKDKMDATFSK</sequence>
<evidence type="ECO:0000313" key="8">
    <source>
        <dbReference type="RefSeq" id="XP_020859277.1"/>
    </source>
</evidence>
<dbReference type="PANTHER" id="PTHR16565:SF2">
    <property type="entry name" value="APOLIPOPROTEIN C-I"/>
    <property type="match status" value="1"/>
</dbReference>
<evidence type="ECO:0000313" key="7">
    <source>
        <dbReference type="Proteomes" id="UP000515140"/>
    </source>
</evidence>
<dbReference type="GO" id="GO:0004859">
    <property type="term" value="F:phospholipase inhibitor activity"/>
    <property type="evidence" value="ECO:0007669"/>
    <property type="project" value="TreeGrafter"/>
</dbReference>
<evidence type="ECO:0000256" key="3">
    <source>
        <dbReference type="ARBA" id="ARBA00022448"/>
    </source>
</evidence>
<dbReference type="KEGG" id="pcw:110219896"/>
<dbReference type="GO" id="GO:0006641">
    <property type="term" value="P:triglyceride metabolic process"/>
    <property type="evidence" value="ECO:0007669"/>
    <property type="project" value="TreeGrafter"/>
</dbReference>
<evidence type="ECO:0000256" key="2">
    <source>
        <dbReference type="ARBA" id="ARBA00009204"/>
    </source>
</evidence>
<keyword evidence="6" id="KW-0445">Lipid transport</keyword>
<evidence type="ECO:0000256" key="4">
    <source>
        <dbReference type="ARBA" id="ARBA00022525"/>
    </source>
</evidence>
<evidence type="ECO:0000256" key="1">
    <source>
        <dbReference type="ARBA" id="ARBA00004613"/>
    </source>
</evidence>
<dbReference type="GO" id="GO:0034447">
    <property type="term" value="P:very-low-density lipoprotein particle clearance"/>
    <property type="evidence" value="ECO:0007669"/>
    <property type="project" value="TreeGrafter"/>
</dbReference>
<dbReference type="GO" id="GO:0034361">
    <property type="term" value="C:very-low-density lipoprotein particle"/>
    <property type="evidence" value="ECO:0007669"/>
    <property type="project" value="TreeGrafter"/>
</dbReference>
<dbReference type="Pfam" id="PF04691">
    <property type="entry name" value="ApoC-I"/>
    <property type="match status" value="1"/>
</dbReference>
<dbReference type="Gene3D" id="4.10.260.30">
    <property type="entry name" value="Apolipoprotein C-I"/>
    <property type="match status" value="1"/>
</dbReference>
<dbReference type="InterPro" id="IPR006781">
    <property type="entry name" value="ApoC-I"/>
</dbReference>
<evidence type="ECO:0000256" key="5">
    <source>
        <dbReference type="ARBA" id="ARBA00022729"/>
    </source>
</evidence>
<dbReference type="GO" id="GO:0042157">
    <property type="term" value="P:lipoprotein metabolic process"/>
    <property type="evidence" value="ECO:0007669"/>
    <property type="project" value="InterPro"/>
</dbReference>
<evidence type="ECO:0000256" key="6">
    <source>
        <dbReference type="ARBA" id="ARBA00023055"/>
    </source>
</evidence>
<comment type="similarity">
    <text evidence="2">Belongs to the apolipoprotein C1 family.</text>
</comment>
<dbReference type="InterPro" id="IPR043081">
    <property type="entry name" value="ApoC-1_sf"/>
</dbReference>
<dbReference type="FunCoup" id="A0A6P5LLU6">
    <property type="interactions" value="7"/>
</dbReference>
<dbReference type="GO" id="GO:0010916">
    <property type="term" value="P:negative regulation of very-low-density lipoprotein particle clearance"/>
    <property type="evidence" value="ECO:0007669"/>
    <property type="project" value="TreeGrafter"/>
</dbReference>
<comment type="subcellular location">
    <subcellularLocation>
        <location evidence="1">Secreted</location>
    </subcellularLocation>
</comment>
<keyword evidence="3" id="KW-0813">Transport</keyword>
<dbReference type="GO" id="GO:0050995">
    <property type="term" value="P:negative regulation of lipid catabolic process"/>
    <property type="evidence" value="ECO:0007669"/>
    <property type="project" value="TreeGrafter"/>
</dbReference>
<accession>A0A6P5LLU6</accession>
<protein>
    <submittedName>
        <fullName evidence="8">Apolipoprotein C-I isoform X1</fullName>
    </submittedName>
</protein>
<keyword evidence="4" id="KW-0964">Secreted</keyword>
<dbReference type="Proteomes" id="UP000515140">
    <property type="component" value="Unplaced"/>
</dbReference>
<dbReference type="GO" id="GO:0032375">
    <property type="term" value="P:negative regulation of cholesterol transport"/>
    <property type="evidence" value="ECO:0007669"/>
    <property type="project" value="TreeGrafter"/>
</dbReference>